<dbReference type="RefSeq" id="WP_141628725.1">
    <property type="nucleotide sequence ID" value="NZ_VHIR01000005.1"/>
</dbReference>
<keyword evidence="2" id="KW-0997">Cell inner membrane</keyword>
<keyword evidence="6 8" id="KW-0472">Membrane</keyword>
<keyword evidence="4" id="KW-1278">Translocase</keyword>
<proteinExistence type="inferred from homology"/>
<keyword evidence="12" id="KW-1185">Reference proteome</keyword>
<keyword evidence="11" id="KW-0067">ATP-binding</keyword>
<dbReference type="GO" id="GO:0140359">
    <property type="term" value="F:ABC-type transporter activity"/>
    <property type="evidence" value="ECO:0007669"/>
    <property type="project" value="InterPro"/>
</dbReference>
<dbReference type="InterPro" id="IPR011527">
    <property type="entry name" value="ABC1_TM_dom"/>
</dbReference>
<dbReference type="InterPro" id="IPR027417">
    <property type="entry name" value="P-loop_NTPase"/>
</dbReference>
<evidence type="ECO:0000256" key="1">
    <source>
        <dbReference type="ARBA" id="ARBA00004429"/>
    </source>
</evidence>
<evidence type="ECO:0000256" key="3">
    <source>
        <dbReference type="ARBA" id="ARBA00022692"/>
    </source>
</evidence>
<evidence type="ECO:0000256" key="7">
    <source>
        <dbReference type="ARBA" id="ARBA00023455"/>
    </source>
</evidence>
<dbReference type="PROSITE" id="PS50929">
    <property type="entry name" value="ABC_TM1F"/>
    <property type="match status" value="1"/>
</dbReference>
<dbReference type="Pfam" id="PF00664">
    <property type="entry name" value="ABC_membrane"/>
    <property type="match status" value="1"/>
</dbReference>
<dbReference type="SUPFAM" id="SSF90123">
    <property type="entry name" value="ABC transporter transmembrane region"/>
    <property type="match status" value="1"/>
</dbReference>
<dbReference type="InterPro" id="IPR003439">
    <property type="entry name" value="ABC_transporter-like_ATP-bd"/>
</dbReference>
<dbReference type="PANTHER" id="PTHR24221">
    <property type="entry name" value="ATP-BINDING CASSETTE SUB-FAMILY B"/>
    <property type="match status" value="1"/>
</dbReference>
<dbReference type="GO" id="GO:0005886">
    <property type="term" value="C:plasma membrane"/>
    <property type="evidence" value="ECO:0007669"/>
    <property type="project" value="UniProtKB-SubCell"/>
</dbReference>
<feature type="transmembrane region" description="Helical" evidence="8">
    <location>
        <begin position="53"/>
        <end position="75"/>
    </location>
</feature>
<feature type="transmembrane region" description="Helical" evidence="8">
    <location>
        <begin position="163"/>
        <end position="184"/>
    </location>
</feature>
<dbReference type="Gene3D" id="3.40.50.300">
    <property type="entry name" value="P-loop containing nucleotide triphosphate hydrolases"/>
    <property type="match status" value="1"/>
</dbReference>
<dbReference type="EMBL" id="VHIR01000005">
    <property type="protein sequence ID" value="TQE43837.1"/>
    <property type="molecule type" value="Genomic_DNA"/>
</dbReference>
<accession>A0A540R8A4</accession>
<dbReference type="InterPro" id="IPR017871">
    <property type="entry name" value="ABC_transporter-like_CS"/>
</dbReference>
<dbReference type="InterPro" id="IPR036640">
    <property type="entry name" value="ABC1_TM_sf"/>
</dbReference>
<dbReference type="PANTHER" id="PTHR24221:SF654">
    <property type="entry name" value="ATP-BINDING CASSETTE SUB-FAMILY B MEMBER 6"/>
    <property type="match status" value="1"/>
</dbReference>
<dbReference type="GO" id="GO:0016887">
    <property type="term" value="F:ATP hydrolysis activity"/>
    <property type="evidence" value="ECO:0007669"/>
    <property type="project" value="InterPro"/>
</dbReference>
<protein>
    <submittedName>
        <fullName evidence="11">ABC transporter ATP-binding protein</fullName>
    </submittedName>
</protein>
<comment type="caution">
    <text evidence="11">The sequence shown here is derived from an EMBL/GenBank/DDBJ whole genome shotgun (WGS) entry which is preliminary data.</text>
</comment>
<evidence type="ECO:0000256" key="4">
    <source>
        <dbReference type="ARBA" id="ARBA00022967"/>
    </source>
</evidence>
<dbReference type="AlphaFoldDB" id="A0A540R8A4"/>
<dbReference type="Proteomes" id="UP000318080">
    <property type="component" value="Unassembled WGS sequence"/>
</dbReference>
<name>A0A540R8A4_9CORY</name>
<keyword evidence="5 8" id="KW-1133">Transmembrane helix</keyword>
<dbReference type="GO" id="GO:0005524">
    <property type="term" value="F:ATP binding"/>
    <property type="evidence" value="ECO:0007669"/>
    <property type="project" value="UniProtKB-KW"/>
</dbReference>
<feature type="transmembrane region" description="Helical" evidence="8">
    <location>
        <begin position="87"/>
        <end position="107"/>
    </location>
</feature>
<evidence type="ECO:0000259" key="10">
    <source>
        <dbReference type="PROSITE" id="PS50929"/>
    </source>
</evidence>
<dbReference type="PROSITE" id="PS50893">
    <property type="entry name" value="ABC_TRANSPORTER_2"/>
    <property type="match status" value="1"/>
</dbReference>
<gene>
    <name evidence="11" type="ORF">EJK80_04655</name>
</gene>
<dbReference type="Pfam" id="PF00005">
    <property type="entry name" value="ABC_tran"/>
    <property type="match status" value="1"/>
</dbReference>
<evidence type="ECO:0000313" key="12">
    <source>
        <dbReference type="Proteomes" id="UP000318080"/>
    </source>
</evidence>
<feature type="domain" description="ABC transmembrane type-1" evidence="10">
    <location>
        <begin position="54"/>
        <end position="329"/>
    </location>
</feature>
<sequence>MSSQPRLYPRLKTWAWYVPDDPPHDDPSLISTTPWDDPTRATRRLLVAQPRGVIGILVTMVISAPIGALTSLLIGQATEHAFTETSWGTLGFPVLAVMVILYVQYLSEASADAFTDMSQTRTTHTLRLGLLDRLLASPAALNPGRLLNTVDEDSDFVGKLKQILNFPIMMVGYLTGGVIVIAPISWQVAIAMPVGAVCTALASWATAGPLSRAAAKRRSTQAASLAIATDVAQGNRVVKGLGAGPVARERYGASAATALNAMLAEVHLMAVLQFARQLVPTSFAIGILVWAGWQTFEGAINPGGMMTITMLVPPAMTALGHSLGMLTEVWSRGKASAVRVGALLDELGEGEELPDADPGEVTGLVVWNPQTPAARAQVAAWTRHLQRHRGALCPPHRVSVLEGTLEDNIDPEGTATDVEGALEAAACSDIVRRLGGFGSHGELPAAPIGEAGLNLSGGQRQRVALARALAANPDILVLDEPTTGLDSLTLAAVAERTKEFRAGRTTVVITSAATWAANADKVVTL</sequence>
<keyword evidence="2" id="KW-1003">Cell membrane</keyword>
<dbReference type="Gene3D" id="1.20.1560.10">
    <property type="entry name" value="ABC transporter type 1, transmembrane domain"/>
    <property type="match status" value="1"/>
</dbReference>
<evidence type="ECO:0000256" key="5">
    <source>
        <dbReference type="ARBA" id="ARBA00022989"/>
    </source>
</evidence>
<dbReference type="PROSITE" id="PS00211">
    <property type="entry name" value="ABC_TRANSPORTER_1"/>
    <property type="match status" value="1"/>
</dbReference>
<feature type="domain" description="ABC transporter" evidence="9">
    <location>
        <begin position="323"/>
        <end position="525"/>
    </location>
</feature>
<comment type="similarity">
    <text evidence="7">Belongs to the ABC transporter superfamily. Siderophore-Fe(3+) uptake transporter (SIUT) (TC 3.A.1.21) family.</text>
</comment>
<evidence type="ECO:0000256" key="8">
    <source>
        <dbReference type="SAM" id="Phobius"/>
    </source>
</evidence>
<evidence type="ECO:0000313" key="11">
    <source>
        <dbReference type="EMBL" id="TQE43837.1"/>
    </source>
</evidence>
<keyword evidence="11" id="KW-0547">Nucleotide-binding</keyword>
<evidence type="ECO:0000259" key="9">
    <source>
        <dbReference type="PROSITE" id="PS50893"/>
    </source>
</evidence>
<dbReference type="SUPFAM" id="SSF52540">
    <property type="entry name" value="P-loop containing nucleoside triphosphate hydrolases"/>
    <property type="match status" value="1"/>
</dbReference>
<keyword evidence="3 8" id="KW-0812">Transmembrane</keyword>
<feature type="transmembrane region" description="Helical" evidence="8">
    <location>
        <begin position="190"/>
        <end position="210"/>
    </location>
</feature>
<dbReference type="InterPro" id="IPR039421">
    <property type="entry name" value="Type_1_exporter"/>
</dbReference>
<evidence type="ECO:0000256" key="6">
    <source>
        <dbReference type="ARBA" id="ARBA00023136"/>
    </source>
</evidence>
<dbReference type="STRING" id="1686286.GCA_900092335_00743"/>
<reference evidence="11 12" key="1">
    <citation type="submission" date="2019-06" db="EMBL/GenBank/DDBJ databases">
        <title>Draft genome of C. phoceense Strain 272.</title>
        <authorList>
            <person name="Pacheco L.G.C."/>
            <person name="Barberis C.M."/>
            <person name="Almuzara M.N."/>
            <person name="Traglia G.M."/>
            <person name="Santos C.S."/>
            <person name="Rocha D.J.P.G."/>
            <person name="Aguiar E.R.G.R."/>
            <person name="Vay C.A."/>
        </authorList>
    </citation>
    <scope>NUCLEOTIDE SEQUENCE [LARGE SCALE GENOMIC DNA]</scope>
    <source>
        <strain evidence="11 12">272</strain>
    </source>
</reference>
<organism evidence="11 12">
    <name type="scientific">Corynebacterium phoceense</name>
    <dbReference type="NCBI Taxonomy" id="1686286"/>
    <lineage>
        <taxon>Bacteria</taxon>
        <taxon>Bacillati</taxon>
        <taxon>Actinomycetota</taxon>
        <taxon>Actinomycetes</taxon>
        <taxon>Mycobacteriales</taxon>
        <taxon>Corynebacteriaceae</taxon>
        <taxon>Corynebacterium</taxon>
    </lineage>
</organism>
<comment type="subcellular location">
    <subcellularLocation>
        <location evidence="1">Cell inner membrane</location>
        <topology evidence="1">Multi-pass membrane protein</topology>
    </subcellularLocation>
</comment>
<evidence type="ECO:0000256" key="2">
    <source>
        <dbReference type="ARBA" id="ARBA00022519"/>
    </source>
</evidence>